<proteinExistence type="predicted"/>
<evidence type="ECO:0000313" key="2">
    <source>
        <dbReference type="Proteomes" id="UP000004642"/>
    </source>
</evidence>
<protein>
    <submittedName>
        <fullName evidence="1">Uncharacterized protein</fullName>
    </submittedName>
</protein>
<accession>G5LMA1</accession>
<organism evidence="1 2">
    <name type="scientific">Salmonella enterica subsp. enterica serovar Alachua str. R6-377</name>
    <dbReference type="NCBI Taxonomy" id="913241"/>
    <lineage>
        <taxon>Bacteria</taxon>
        <taxon>Pseudomonadati</taxon>
        <taxon>Pseudomonadota</taxon>
        <taxon>Gammaproteobacteria</taxon>
        <taxon>Enterobacterales</taxon>
        <taxon>Enterobacteriaceae</taxon>
        <taxon>Salmonella</taxon>
    </lineage>
</organism>
<comment type="caution">
    <text evidence="1">The sequence shown here is derived from an EMBL/GenBank/DDBJ whole genome shotgun (WGS) entry which is preliminary data.</text>
</comment>
<reference evidence="1 2" key="1">
    <citation type="journal article" date="2011" name="BMC Genomics">
        <title>Genome sequencing reveals diversification of virulence factor content and possible host adaptation in distinct subpopulations of Salmonella enterica.</title>
        <authorList>
            <person name="den Bakker H.C."/>
            <person name="Moreno Switt A.I."/>
            <person name="Govoni G."/>
            <person name="Cummings C.A."/>
            <person name="Ranieri M.L."/>
            <person name="Degoricija L."/>
            <person name="Hoelzer K."/>
            <person name="Rodriguez-Rivera L.D."/>
            <person name="Brown S."/>
            <person name="Bolchacova E."/>
            <person name="Furtado M.R."/>
            <person name="Wiedmann M."/>
        </authorList>
    </citation>
    <scope>NUCLEOTIDE SEQUENCE [LARGE SCALE GENOMIC DNA]</scope>
    <source>
        <strain evidence="1 2">R6-377</strain>
    </source>
</reference>
<evidence type="ECO:0000313" key="1">
    <source>
        <dbReference type="EMBL" id="EHC41507.1"/>
    </source>
</evidence>
<name>G5LMA1_SALET</name>
<gene>
    <name evidence="1" type="ORF">LTSEALA_1663</name>
</gene>
<dbReference type="EMBL" id="AFCJ01000724">
    <property type="protein sequence ID" value="EHC41507.1"/>
    <property type="molecule type" value="Genomic_DNA"/>
</dbReference>
<dbReference type="Proteomes" id="UP000004642">
    <property type="component" value="Unassembled WGS sequence"/>
</dbReference>
<sequence>MLFAQAVKVRHQRFNIVDFQQLTQHRLDLASGVVGDEVPGVCY</sequence>
<dbReference type="AlphaFoldDB" id="G5LMA1"/>